<dbReference type="InterPro" id="IPR004276">
    <property type="entry name" value="GlycoTrans_28_N"/>
</dbReference>
<keyword evidence="3 10" id="KW-0328">Glycosyltransferase</keyword>
<comment type="catalytic activity">
    <reaction evidence="10">
        <text>di-trans,octa-cis-undecaprenyl diphospho-N-acetyl-alpha-D-muramoyl-L-alanyl-D-glutamyl-meso-2,6-diaminopimeloyl-D-alanyl-D-alanine + UDP-N-acetyl-alpha-D-glucosamine = di-trans,octa-cis-undecaprenyl diphospho-[N-acetyl-alpha-D-glucosaminyl-(1-&gt;4)]-N-acetyl-alpha-D-muramoyl-L-alanyl-D-glutamyl-meso-2,6-diaminopimeloyl-D-alanyl-D-alanine + UDP + H(+)</text>
        <dbReference type="Rhea" id="RHEA:31227"/>
        <dbReference type="ChEBI" id="CHEBI:15378"/>
        <dbReference type="ChEBI" id="CHEBI:57705"/>
        <dbReference type="ChEBI" id="CHEBI:58223"/>
        <dbReference type="ChEBI" id="CHEBI:61387"/>
        <dbReference type="ChEBI" id="CHEBI:61388"/>
        <dbReference type="EC" id="2.4.1.227"/>
    </reaction>
</comment>
<evidence type="ECO:0000256" key="4">
    <source>
        <dbReference type="ARBA" id="ARBA00022679"/>
    </source>
</evidence>
<dbReference type="NCBIfam" id="TIGR01133">
    <property type="entry name" value="murG"/>
    <property type="match status" value="1"/>
</dbReference>
<evidence type="ECO:0000256" key="6">
    <source>
        <dbReference type="ARBA" id="ARBA00022984"/>
    </source>
</evidence>
<dbReference type="InterPro" id="IPR006009">
    <property type="entry name" value="GlcNAc_MurG"/>
</dbReference>
<keyword evidence="1 10" id="KW-1003">Cell membrane</keyword>
<comment type="function">
    <text evidence="10">Cell wall formation. Catalyzes the transfer of a GlcNAc subunit on undecaprenyl-pyrophosphoryl-MurNAc-pentapeptide (lipid intermediate I) to form undecaprenyl-pyrophosphoryl-MurNAc-(pentapeptide)GlcNAc (lipid intermediate II).</text>
</comment>
<feature type="binding site" evidence="10">
    <location>
        <begin position="21"/>
        <end position="23"/>
    </location>
    <ligand>
        <name>UDP-N-acetyl-alpha-D-glucosamine</name>
        <dbReference type="ChEBI" id="CHEBI:57705"/>
    </ligand>
</feature>
<protein>
    <recommendedName>
        <fullName evidence="10">UDP-N-acetylglucosamine--N-acetylmuramyl-(pentapeptide) pyrophosphoryl-undecaprenol N-acetylglucosamine transferase</fullName>
        <ecNumber evidence="10">2.4.1.227</ecNumber>
    </recommendedName>
    <alternativeName>
        <fullName evidence="10">Undecaprenyl-PP-MurNAc-pentapeptide-UDPGlcNAc GlcNAc transferase</fullName>
    </alternativeName>
</protein>
<comment type="caution">
    <text evidence="13">The sequence shown here is derived from an EMBL/GenBank/DDBJ whole genome shotgun (WGS) entry which is preliminary data.</text>
</comment>
<keyword evidence="9 10" id="KW-0961">Cell wall biogenesis/degradation</keyword>
<dbReference type="Gene3D" id="3.40.50.2000">
    <property type="entry name" value="Glycogen Phosphorylase B"/>
    <property type="match status" value="2"/>
</dbReference>
<evidence type="ECO:0000256" key="1">
    <source>
        <dbReference type="ARBA" id="ARBA00022475"/>
    </source>
</evidence>
<reference evidence="13" key="2">
    <citation type="journal article" date="2021" name="PeerJ">
        <title>Extensive microbial diversity within the chicken gut microbiome revealed by metagenomics and culture.</title>
        <authorList>
            <person name="Gilroy R."/>
            <person name="Ravi A."/>
            <person name="Getino M."/>
            <person name="Pursley I."/>
            <person name="Horton D.L."/>
            <person name="Alikhan N.F."/>
            <person name="Baker D."/>
            <person name="Gharbi K."/>
            <person name="Hall N."/>
            <person name="Watson M."/>
            <person name="Adriaenssens E.M."/>
            <person name="Foster-Nyarko E."/>
            <person name="Jarju S."/>
            <person name="Secka A."/>
            <person name="Antonio M."/>
            <person name="Oren A."/>
            <person name="Chaudhuri R.R."/>
            <person name="La Ragione R."/>
            <person name="Hildebrand F."/>
            <person name="Pallen M.J."/>
        </authorList>
    </citation>
    <scope>NUCLEOTIDE SEQUENCE</scope>
    <source>
        <strain evidence="13">ChiW3-316</strain>
    </source>
</reference>
<evidence type="ECO:0000256" key="7">
    <source>
        <dbReference type="ARBA" id="ARBA00023136"/>
    </source>
</evidence>
<evidence type="ECO:0000313" key="13">
    <source>
        <dbReference type="EMBL" id="HIU53607.1"/>
    </source>
</evidence>
<evidence type="ECO:0000256" key="8">
    <source>
        <dbReference type="ARBA" id="ARBA00023306"/>
    </source>
</evidence>
<dbReference type="GO" id="GO:0005886">
    <property type="term" value="C:plasma membrane"/>
    <property type="evidence" value="ECO:0007669"/>
    <property type="project" value="UniProtKB-SubCell"/>
</dbReference>
<feature type="binding site" evidence="10">
    <location>
        <position position="302"/>
    </location>
    <ligand>
        <name>UDP-N-acetyl-alpha-D-glucosamine</name>
        <dbReference type="ChEBI" id="CHEBI:57705"/>
    </ligand>
</feature>
<comment type="subcellular location">
    <subcellularLocation>
        <location evidence="10">Cell membrane</location>
        <topology evidence="10">Peripheral membrane protein</topology>
        <orientation evidence="10">Cytoplasmic side</orientation>
    </subcellularLocation>
</comment>
<feature type="binding site" evidence="10">
    <location>
        <position position="133"/>
    </location>
    <ligand>
        <name>UDP-N-acetyl-alpha-D-glucosamine</name>
        <dbReference type="ChEBI" id="CHEBI:57705"/>
    </ligand>
</feature>
<gene>
    <name evidence="10 13" type="primary">murG</name>
    <name evidence="13" type="ORF">IAD20_05960</name>
</gene>
<dbReference type="Proteomes" id="UP000824107">
    <property type="component" value="Unassembled WGS sequence"/>
</dbReference>
<evidence type="ECO:0000256" key="5">
    <source>
        <dbReference type="ARBA" id="ARBA00022960"/>
    </source>
</evidence>
<dbReference type="GO" id="GO:0005975">
    <property type="term" value="P:carbohydrate metabolic process"/>
    <property type="evidence" value="ECO:0007669"/>
    <property type="project" value="InterPro"/>
</dbReference>
<dbReference type="GO" id="GO:0050511">
    <property type="term" value="F:undecaprenyldiphospho-muramoylpentapeptide beta-N-acetylglucosaminyltransferase activity"/>
    <property type="evidence" value="ECO:0007669"/>
    <property type="project" value="UniProtKB-UniRule"/>
</dbReference>
<feature type="binding site" evidence="10">
    <location>
        <position position="174"/>
    </location>
    <ligand>
        <name>UDP-N-acetyl-alpha-D-glucosamine</name>
        <dbReference type="ChEBI" id="CHEBI:57705"/>
    </ligand>
</feature>
<evidence type="ECO:0000256" key="10">
    <source>
        <dbReference type="HAMAP-Rule" id="MF_00033"/>
    </source>
</evidence>
<keyword evidence="6 10" id="KW-0573">Peptidoglycan synthesis</keyword>
<comment type="pathway">
    <text evidence="10">Cell wall biogenesis; peptidoglycan biosynthesis.</text>
</comment>
<keyword evidence="7 10" id="KW-0472">Membrane</keyword>
<dbReference type="EMBL" id="DVNC01000038">
    <property type="protein sequence ID" value="HIU53607.1"/>
    <property type="molecule type" value="Genomic_DNA"/>
</dbReference>
<dbReference type="SUPFAM" id="SSF53756">
    <property type="entry name" value="UDP-Glycosyltransferase/glycogen phosphorylase"/>
    <property type="match status" value="1"/>
</dbReference>
<proteinExistence type="inferred from homology"/>
<dbReference type="GO" id="GO:0008360">
    <property type="term" value="P:regulation of cell shape"/>
    <property type="evidence" value="ECO:0007669"/>
    <property type="project" value="UniProtKB-KW"/>
</dbReference>
<feature type="domain" description="Glycosyltransferase family 28 N-terminal" evidence="11">
    <location>
        <begin position="14"/>
        <end position="150"/>
    </location>
</feature>
<evidence type="ECO:0000256" key="9">
    <source>
        <dbReference type="ARBA" id="ARBA00023316"/>
    </source>
</evidence>
<keyword evidence="5 10" id="KW-0133">Cell shape</keyword>
<dbReference type="InterPro" id="IPR007235">
    <property type="entry name" value="Glyco_trans_28_C"/>
</dbReference>
<evidence type="ECO:0000256" key="3">
    <source>
        <dbReference type="ARBA" id="ARBA00022676"/>
    </source>
</evidence>
<comment type="similarity">
    <text evidence="10">Belongs to the glycosyltransferase 28 family. MurG subfamily.</text>
</comment>
<keyword evidence="4 10" id="KW-0808">Transferase</keyword>
<keyword evidence="8 10" id="KW-0131">Cell cycle</keyword>
<dbReference type="HAMAP" id="MF_00033">
    <property type="entry name" value="MurG"/>
    <property type="match status" value="1"/>
</dbReference>
<sequence>MKPTKKTASEKPLIILTAGGTGGHVFPAESLAEELLRRGYRLALVTDSRGKDNYQGKLSEIPNYSVCSGALVGKSKLFKIKSLIKTCWGVVQAAYILFTRKPACVIGFGGYASFPCSMAAILLGIDLIIHEQNSVMSRTNRFLSKYAALIAQSFRNAKYTPPHIKTILTGMPIRTAIADLNKQTYPEIKDGHYNLLVIGGSQGAKIFGEVIPEAIRKLPQELQKKLTVTQQCRKADIEDVEPRYQDCACRVNISSFFKNMPELYTTSHLIISRAGASSVFEIAAAGLPSVLIPLPTAADDHQTANARYITGAKGGIAIPQKEFTPEKLASVLTDLFQNPQKLRQMSDNIRWAAITDASQRFADAVEKEIIAKR</sequence>
<dbReference type="EC" id="2.4.1.227" evidence="10"/>
<evidence type="ECO:0000256" key="2">
    <source>
        <dbReference type="ARBA" id="ARBA00022618"/>
    </source>
</evidence>
<dbReference type="PANTHER" id="PTHR21015">
    <property type="entry name" value="UDP-N-ACETYLGLUCOSAMINE--N-ACETYLMURAMYL-(PENTAPEPTIDE) PYROPHOSPHORYL-UNDECAPRENOL N-ACETYLGLUCOSAMINE TRANSFERASE 1"/>
    <property type="match status" value="1"/>
</dbReference>
<keyword evidence="2 10" id="KW-0132">Cell division</keyword>
<reference evidence="13" key="1">
    <citation type="submission" date="2020-10" db="EMBL/GenBank/DDBJ databases">
        <authorList>
            <person name="Gilroy R."/>
        </authorList>
    </citation>
    <scope>NUCLEOTIDE SEQUENCE</scope>
    <source>
        <strain evidence="13">ChiW3-316</strain>
    </source>
</reference>
<evidence type="ECO:0000259" key="11">
    <source>
        <dbReference type="Pfam" id="PF03033"/>
    </source>
</evidence>
<dbReference type="GO" id="GO:0071555">
    <property type="term" value="P:cell wall organization"/>
    <property type="evidence" value="ECO:0007669"/>
    <property type="project" value="UniProtKB-KW"/>
</dbReference>
<dbReference type="Pfam" id="PF03033">
    <property type="entry name" value="Glyco_transf_28"/>
    <property type="match status" value="1"/>
</dbReference>
<accession>A0A9D1M4V6</accession>
<dbReference type="Pfam" id="PF04101">
    <property type="entry name" value="Glyco_tran_28_C"/>
    <property type="match status" value="1"/>
</dbReference>
<evidence type="ECO:0000313" key="14">
    <source>
        <dbReference type="Proteomes" id="UP000824107"/>
    </source>
</evidence>
<feature type="domain" description="Glycosyl transferase family 28 C-terminal" evidence="12">
    <location>
        <begin position="195"/>
        <end position="360"/>
    </location>
</feature>
<dbReference type="CDD" id="cd03785">
    <property type="entry name" value="GT28_MurG"/>
    <property type="match status" value="1"/>
</dbReference>
<dbReference type="PANTHER" id="PTHR21015:SF22">
    <property type="entry name" value="GLYCOSYLTRANSFERASE"/>
    <property type="match status" value="1"/>
</dbReference>
<feature type="binding site" evidence="10">
    <location>
        <position position="201"/>
    </location>
    <ligand>
        <name>UDP-N-acetyl-alpha-D-glucosamine</name>
        <dbReference type="ChEBI" id="CHEBI:57705"/>
    </ligand>
</feature>
<dbReference type="AlphaFoldDB" id="A0A9D1M4V6"/>
<name>A0A9D1M4V6_9PROT</name>
<organism evidence="13 14">
    <name type="scientific">Candidatus Scatocola faecipullorum</name>
    <dbReference type="NCBI Taxonomy" id="2840917"/>
    <lineage>
        <taxon>Bacteria</taxon>
        <taxon>Pseudomonadati</taxon>
        <taxon>Pseudomonadota</taxon>
        <taxon>Alphaproteobacteria</taxon>
        <taxon>Rhodospirillales</taxon>
        <taxon>Rhodospirillaceae</taxon>
        <taxon>Rhodospirillaceae incertae sedis</taxon>
        <taxon>Candidatus Scatocola</taxon>
    </lineage>
</organism>
<comment type="caution">
    <text evidence="10">Lacks conserved residue(s) required for the propagation of feature annotation.</text>
</comment>
<evidence type="ECO:0000259" key="12">
    <source>
        <dbReference type="Pfam" id="PF04101"/>
    </source>
</evidence>
<dbReference type="GO" id="GO:0009252">
    <property type="term" value="P:peptidoglycan biosynthetic process"/>
    <property type="evidence" value="ECO:0007669"/>
    <property type="project" value="UniProtKB-UniRule"/>
</dbReference>
<dbReference type="GO" id="GO:0051301">
    <property type="term" value="P:cell division"/>
    <property type="evidence" value="ECO:0007669"/>
    <property type="project" value="UniProtKB-KW"/>
</dbReference>